<gene>
    <name evidence="8" type="ORF">ACFQJ4_09060</name>
</gene>
<evidence type="ECO:0000256" key="7">
    <source>
        <dbReference type="SAM" id="Phobius"/>
    </source>
</evidence>
<dbReference type="Pfam" id="PF01169">
    <property type="entry name" value="GDT1"/>
    <property type="match status" value="2"/>
</dbReference>
<evidence type="ECO:0000256" key="3">
    <source>
        <dbReference type="ARBA" id="ARBA00022692"/>
    </source>
</evidence>
<feature type="transmembrane region" description="Helical" evidence="7">
    <location>
        <begin position="38"/>
        <end position="58"/>
    </location>
</feature>
<evidence type="ECO:0000256" key="5">
    <source>
        <dbReference type="ARBA" id="ARBA00023136"/>
    </source>
</evidence>
<accession>A0ABD5ZQ72</accession>
<protein>
    <submittedName>
        <fullName evidence="8">TMEM165/GDT1 family protein</fullName>
    </submittedName>
</protein>
<comment type="caution">
    <text evidence="8">The sequence shown here is derived from an EMBL/GenBank/DDBJ whole genome shotgun (WGS) entry which is preliminary data.</text>
</comment>
<evidence type="ECO:0000256" key="4">
    <source>
        <dbReference type="ARBA" id="ARBA00022989"/>
    </source>
</evidence>
<name>A0ABD5ZQ72_9EURY</name>
<organism evidence="8 9">
    <name type="scientific">Halosegnis marinus</name>
    <dbReference type="NCBI Taxonomy" id="3034023"/>
    <lineage>
        <taxon>Archaea</taxon>
        <taxon>Methanobacteriati</taxon>
        <taxon>Methanobacteriota</taxon>
        <taxon>Stenosarchaea group</taxon>
        <taxon>Halobacteria</taxon>
        <taxon>Halobacteriales</taxon>
        <taxon>Natronomonadaceae</taxon>
        <taxon>Halosegnis</taxon>
    </lineage>
</organism>
<reference evidence="8 9" key="1">
    <citation type="journal article" date="2019" name="Int. J. Syst. Evol. Microbiol.">
        <title>The Global Catalogue of Microorganisms (GCM) 10K type strain sequencing project: providing services to taxonomists for standard genome sequencing and annotation.</title>
        <authorList>
            <consortium name="The Broad Institute Genomics Platform"/>
            <consortium name="The Broad Institute Genome Sequencing Center for Infectious Disease"/>
            <person name="Wu L."/>
            <person name="Ma J."/>
        </authorList>
    </citation>
    <scope>NUCLEOTIDE SEQUENCE [LARGE SCALE GENOMIC DNA]</scope>
    <source>
        <strain evidence="8 9">DT85</strain>
    </source>
</reference>
<feature type="transmembrane region" description="Helical" evidence="7">
    <location>
        <begin position="65"/>
        <end position="87"/>
    </location>
</feature>
<evidence type="ECO:0000256" key="6">
    <source>
        <dbReference type="SAM" id="MobiDB-lite"/>
    </source>
</evidence>
<sequence>MAPWLEVATIAFVAQLTVLPGEKVQFIIAGLSTQFHPALVVSAAGAAFAGWTVLEILLGSYLQSAIAGVYLDAATGLLFVVFAFLLFRSAPSPGSDPSEMVGDDVPSEPSGSAVERAGITDGGELDVQVPVVGWQVPNSLGGFLPIFALMAFGEFGDKTQLVTIGLAAQYAQGTAIWVGEMAAIIPVSIVNALFFYRFSHRFDARKAHFAGAALFAFFGVDTLQALVTGVSVWETLVGAVGALL</sequence>
<feature type="transmembrane region" description="Helical" evidence="7">
    <location>
        <begin position="208"/>
        <end position="227"/>
    </location>
</feature>
<dbReference type="PANTHER" id="PTHR12608">
    <property type="entry name" value="TRANSMEMBRANE PROTEIN HTP-1 RELATED"/>
    <property type="match status" value="1"/>
</dbReference>
<evidence type="ECO:0000313" key="9">
    <source>
        <dbReference type="Proteomes" id="UP001596398"/>
    </source>
</evidence>
<proteinExistence type="inferred from homology"/>
<dbReference type="EMBL" id="JBHTAP010000001">
    <property type="protein sequence ID" value="MFC7235460.1"/>
    <property type="molecule type" value="Genomic_DNA"/>
</dbReference>
<feature type="region of interest" description="Disordered" evidence="6">
    <location>
        <begin position="93"/>
        <end position="113"/>
    </location>
</feature>
<comment type="similarity">
    <text evidence="2">Belongs to the GDT1 family.</text>
</comment>
<keyword evidence="3 7" id="KW-0812">Transmembrane</keyword>
<dbReference type="GeneID" id="79267154"/>
<keyword evidence="5 7" id="KW-0472">Membrane</keyword>
<dbReference type="RefSeq" id="WP_276233592.1">
    <property type="nucleotide sequence ID" value="NZ_CP119802.1"/>
</dbReference>
<keyword evidence="9" id="KW-1185">Reference proteome</keyword>
<dbReference type="GO" id="GO:0016020">
    <property type="term" value="C:membrane"/>
    <property type="evidence" value="ECO:0007669"/>
    <property type="project" value="UniProtKB-SubCell"/>
</dbReference>
<evidence type="ECO:0000313" key="8">
    <source>
        <dbReference type="EMBL" id="MFC7235460.1"/>
    </source>
</evidence>
<dbReference type="Proteomes" id="UP001596398">
    <property type="component" value="Unassembled WGS sequence"/>
</dbReference>
<feature type="transmembrane region" description="Helical" evidence="7">
    <location>
        <begin position="175"/>
        <end position="196"/>
    </location>
</feature>
<dbReference type="InterPro" id="IPR001727">
    <property type="entry name" value="GDT1-like"/>
</dbReference>
<keyword evidence="4 7" id="KW-1133">Transmembrane helix</keyword>
<dbReference type="PANTHER" id="PTHR12608:SF1">
    <property type="entry name" value="TRANSMEMBRANE PROTEIN 165"/>
    <property type="match status" value="1"/>
</dbReference>
<evidence type="ECO:0000256" key="2">
    <source>
        <dbReference type="ARBA" id="ARBA00009190"/>
    </source>
</evidence>
<evidence type="ECO:0000256" key="1">
    <source>
        <dbReference type="ARBA" id="ARBA00004141"/>
    </source>
</evidence>
<dbReference type="AlphaFoldDB" id="A0ABD5ZQ72"/>
<comment type="subcellular location">
    <subcellularLocation>
        <location evidence="1">Membrane</location>
        <topology evidence="1">Multi-pass membrane protein</topology>
    </subcellularLocation>
</comment>